<keyword evidence="2" id="KW-0808">Transferase</keyword>
<name>A0A8J3ZMR6_9ACTN</name>
<keyword evidence="2" id="KW-0328">Glycosyltransferase</keyword>
<proteinExistence type="predicted"/>
<accession>A0A8J3ZMR6</accession>
<dbReference type="Gene3D" id="3.30.1310.20">
    <property type="entry name" value="PRTase-like"/>
    <property type="match status" value="1"/>
</dbReference>
<dbReference type="SUPFAM" id="SSF53271">
    <property type="entry name" value="PRTase-like"/>
    <property type="match status" value="1"/>
</dbReference>
<reference evidence="2" key="1">
    <citation type="submission" date="2021-01" db="EMBL/GenBank/DDBJ databases">
        <title>Whole genome shotgun sequence of Virgisporangium ochraceum NBRC 16418.</title>
        <authorList>
            <person name="Komaki H."/>
            <person name="Tamura T."/>
        </authorList>
    </citation>
    <scope>NUCLEOTIDE SEQUENCE</scope>
    <source>
        <strain evidence="2">NBRC 16418</strain>
    </source>
</reference>
<comment type="caution">
    <text evidence="2">The sequence shown here is derived from an EMBL/GenBank/DDBJ whole genome shotgun (WGS) entry which is preliminary data.</text>
</comment>
<evidence type="ECO:0000313" key="2">
    <source>
        <dbReference type="EMBL" id="GIJ67159.1"/>
    </source>
</evidence>
<sequence length="211" mass="22097">MTFADRAEAGRALARRVAALSLEDRRGPLVLALPRGGVPVAVPVVAETGGELDVVIARKIGAPGQPELGIGALAEDGPPLVDRAAMAHLGVTDDDLAPVVGRERAELARRTRLYRGDRPAPRVTGRAVVVVDDGLATGVTAVAALRWVRAGGPSRLVMAVPVGSRPACAAVARVADDVVCLRTPRRFRAVGRWYHDFSQLTDADVVRALAG</sequence>
<dbReference type="EMBL" id="BOPH01000023">
    <property type="protein sequence ID" value="GIJ67159.1"/>
    <property type="molecule type" value="Genomic_DNA"/>
</dbReference>
<dbReference type="InterPro" id="IPR000836">
    <property type="entry name" value="PRTase_dom"/>
</dbReference>
<dbReference type="CDD" id="cd06223">
    <property type="entry name" value="PRTases_typeI"/>
    <property type="match status" value="1"/>
</dbReference>
<dbReference type="GO" id="GO:0016757">
    <property type="term" value="F:glycosyltransferase activity"/>
    <property type="evidence" value="ECO:0007669"/>
    <property type="project" value="UniProtKB-KW"/>
</dbReference>
<keyword evidence="3" id="KW-1185">Reference proteome</keyword>
<dbReference type="AlphaFoldDB" id="A0A8J3ZMR6"/>
<dbReference type="Gene3D" id="3.40.50.2020">
    <property type="match status" value="1"/>
</dbReference>
<gene>
    <name evidence="2" type="ORF">Voc01_020760</name>
</gene>
<dbReference type="Pfam" id="PF00156">
    <property type="entry name" value="Pribosyltran"/>
    <property type="match status" value="1"/>
</dbReference>
<dbReference type="RefSeq" id="WP_203927122.1">
    <property type="nucleotide sequence ID" value="NZ_BOPH01000023.1"/>
</dbReference>
<feature type="domain" description="Phosphoribosyltransferase" evidence="1">
    <location>
        <begin position="10"/>
        <end position="180"/>
    </location>
</feature>
<organism evidence="2 3">
    <name type="scientific">Virgisporangium ochraceum</name>
    <dbReference type="NCBI Taxonomy" id="65505"/>
    <lineage>
        <taxon>Bacteria</taxon>
        <taxon>Bacillati</taxon>
        <taxon>Actinomycetota</taxon>
        <taxon>Actinomycetes</taxon>
        <taxon>Micromonosporales</taxon>
        <taxon>Micromonosporaceae</taxon>
        <taxon>Virgisporangium</taxon>
    </lineage>
</organism>
<evidence type="ECO:0000313" key="3">
    <source>
        <dbReference type="Proteomes" id="UP000635606"/>
    </source>
</evidence>
<evidence type="ECO:0000259" key="1">
    <source>
        <dbReference type="Pfam" id="PF00156"/>
    </source>
</evidence>
<dbReference type="InterPro" id="IPR029057">
    <property type="entry name" value="PRTase-like"/>
</dbReference>
<dbReference type="Proteomes" id="UP000635606">
    <property type="component" value="Unassembled WGS sequence"/>
</dbReference>
<protein>
    <submittedName>
        <fullName evidence="2">Phosphoribosyltransferase</fullName>
    </submittedName>
</protein>